<dbReference type="GO" id="GO:0006397">
    <property type="term" value="P:mRNA processing"/>
    <property type="evidence" value="ECO:0007669"/>
    <property type="project" value="InterPro"/>
</dbReference>
<dbReference type="PROSITE" id="PS50005">
    <property type="entry name" value="TPR"/>
    <property type="match status" value="19"/>
</dbReference>
<accession>A0A7D9E0E8</accession>
<organism evidence="1 2">
    <name type="scientific">Paramuricea clavata</name>
    <name type="common">Red gorgonian</name>
    <name type="synonym">Violescent sea-whip</name>
    <dbReference type="NCBI Taxonomy" id="317549"/>
    <lineage>
        <taxon>Eukaryota</taxon>
        <taxon>Metazoa</taxon>
        <taxon>Cnidaria</taxon>
        <taxon>Anthozoa</taxon>
        <taxon>Octocorallia</taxon>
        <taxon>Malacalcyonacea</taxon>
        <taxon>Plexauridae</taxon>
        <taxon>Paramuricea</taxon>
    </lineage>
</organism>
<dbReference type="SUPFAM" id="SSF48452">
    <property type="entry name" value="TPR-like"/>
    <property type="match status" value="6"/>
</dbReference>
<dbReference type="InterPro" id="IPR011009">
    <property type="entry name" value="Kinase-like_dom_sf"/>
</dbReference>
<dbReference type="InterPro" id="IPR000719">
    <property type="entry name" value="Prot_kinase_dom"/>
</dbReference>
<dbReference type="PANTHER" id="PTHR10098:SF108">
    <property type="entry name" value="TETRATRICOPEPTIDE REPEAT PROTEIN 28"/>
    <property type="match status" value="1"/>
</dbReference>
<dbReference type="InterPro" id="IPR006597">
    <property type="entry name" value="Sel1-like"/>
</dbReference>
<keyword evidence="2" id="KW-1185">Reference proteome</keyword>
<dbReference type="EMBL" id="CACRXK020003016">
    <property type="protein sequence ID" value="CAB3997070.1"/>
    <property type="molecule type" value="Genomic_DNA"/>
</dbReference>
<dbReference type="PROSITE" id="PS50011">
    <property type="entry name" value="PROTEIN_KINASE_DOM"/>
    <property type="match status" value="1"/>
</dbReference>
<dbReference type="Gene3D" id="1.20.1440.180">
    <property type="entry name" value="KEN domain"/>
    <property type="match status" value="1"/>
</dbReference>
<dbReference type="GO" id="GO:0005524">
    <property type="term" value="F:ATP binding"/>
    <property type="evidence" value="ECO:0007669"/>
    <property type="project" value="InterPro"/>
</dbReference>
<dbReference type="Pfam" id="PF00069">
    <property type="entry name" value="Pkinase"/>
    <property type="match status" value="1"/>
</dbReference>
<dbReference type="InterPro" id="IPR019734">
    <property type="entry name" value="TPR_rpt"/>
</dbReference>
<dbReference type="Gene3D" id="1.25.40.10">
    <property type="entry name" value="Tetratricopeptide repeat domain"/>
    <property type="match status" value="11"/>
</dbReference>
<protein>
    <submittedName>
        <fullName evidence="1">Tetratricopeptide repeat 28-like</fullName>
    </submittedName>
</protein>
<proteinExistence type="predicted"/>
<dbReference type="PROSITE" id="PS51392">
    <property type="entry name" value="KEN"/>
    <property type="match status" value="1"/>
</dbReference>
<gene>
    <name evidence="1" type="ORF">PACLA_8A004805</name>
</gene>
<dbReference type="OrthoDB" id="10040854at2759"/>
<dbReference type="Pfam" id="PF13424">
    <property type="entry name" value="TPR_12"/>
    <property type="match status" value="10"/>
</dbReference>
<dbReference type="Pfam" id="PF13181">
    <property type="entry name" value="TPR_8"/>
    <property type="match status" value="1"/>
</dbReference>
<evidence type="ECO:0000313" key="1">
    <source>
        <dbReference type="EMBL" id="CAB3997070.1"/>
    </source>
</evidence>
<dbReference type="PROSITE" id="PS50293">
    <property type="entry name" value="TPR_REGION"/>
    <property type="match status" value="6"/>
</dbReference>
<dbReference type="InterPro" id="IPR038357">
    <property type="entry name" value="KEN_sf"/>
</dbReference>
<dbReference type="Pfam" id="PF06479">
    <property type="entry name" value="Ribonuc_2-5A"/>
    <property type="match status" value="1"/>
</dbReference>
<dbReference type="SMART" id="SM00220">
    <property type="entry name" value="S_TKc"/>
    <property type="match status" value="1"/>
</dbReference>
<dbReference type="GO" id="GO:0004540">
    <property type="term" value="F:RNA nuclease activity"/>
    <property type="evidence" value="ECO:0007669"/>
    <property type="project" value="InterPro"/>
</dbReference>
<dbReference type="SUPFAM" id="SSF81901">
    <property type="entry name" value="HCP-like"/>
    <property type="match status" value="1"/>
</dbReference>
<dbReference type="SMART" id="SM00028">
    <property type="entry name" value="TPR"/>
    <property type="match status" value="28"/>
</dbReference>
<name>A0A7D9E0E8_PARCT</name>
<dbReference type="Pfam" id="PF13176">
    <property type="entry name" value="TPR_7"/>
    <property type="match status" value="2"/>
</dbReference>
<dbReference type="GO" id="GO:0004672">
    <property type="term" value="F:protein kinase activity"/>
    <property type="evidence" value="ECO:0007669"/>
    <property type="project" value="InterPro"/>
</dbReference>
<dbReference type="SUPFAM" id="SSF56112">
    <property type="entry name" value="Protein kinase-like (PK-like)"/>
    <property type="match status" value="1"/>
</dbReference>
<sequence>MDRKTDKNKQKLEACLQIGRSYKERGQIQHAIENYSTALKLAKELNENTYIMKANIGLGDTYKSNQQFQTAINHYKKGLEIAKEHENEQQEIQAYLGLGFAYKLKKKFRVAIDYFEKVLKSANERENKERNMALLGLGDVYKLKNEIQTRENAKEHENKQLYAYIQLGHECRLNNQIPLAIKHYETVLEFTGKRKNTPSPQELEAHIGLAHAYRFKNQIELAIPYYEEALRVAKELADKHHSAEISIELGDIYDSIEQDQTAMKYYAKALNILEDVNGYDHMKMVALTRLKNFNHSRDHTISANSTIGTRVSAEQLLILGRSCQNNGNIEEAITNYEQAVQIADETHRNDIKAKAYQHLEDVFCGIFEYKKAIEYYKKAREISADLESDSDDLEVDAYQKVRNVEHLDIEHNYENILDEERISLERLLILGRSCQNNGKIEEAIENYEQAVQIADETHRNDIKAKAYQHLGNICTGTSEYKKAVEYYKKAREISPDLEADDLEVEAYQRLRETIGNAERVDIEHKYENVLDEERISVEQLLILARSCQNNGKIEEAIENYEQAVQIADETHRTDIKARAYQHLGNICTGTSEYKKAVEYYKKAREISPDLEADDLEVEAYQRLGETVDNVERVDIEHNYENILDEERISLEQLLILGCSCQNNGKIEEAIKNYEQAVQIAHETHRNDIKAKAYQHLGSVFSRASEYKKAIEYYKKARKISPDLEADDLEVEAYQRLRETIDNAERVDIEHRYENVLDEERISVEQLLILARSCQNNGNIEEAITHYEQAVQIANETYRNDIKAKAYQHLGNICTGTSEYKKAIEYYKRARDISPDLEEDDLEGEAYQRLGETVDNVERVNIEHKYENILDKERISVEQLLILGRSCQNNGKIVDAITNYEQAVQIADETHRNDIKAKAYRHLENVFCGIFEYKKAIEYFEKAREISPDVESDDLDVEMYRTVHNFERVDIEHKYENTRDEERISAERLLILGRSCQRNGKIEEAIKNYEQAVQVAIKTHRNDIKTKAYQHLENIFCSTFEYNKAIECYEKARQISLYLEADDVDVEAYQDVRNVTRVDIDLKYENILNEIRISAEQLLILGRSCQKNEKIEEAIKHYEQAVQIADETHRNDTKAKAYQHLGNICTEISEYERAIEYYKKAREIFPDLEADEMEAEAFQWLGDSVDHVERVDIVPEYVNAFEETISGEQLLTLERSCQNNSKIKEVIKVYEQDVQISDEAHRNVIKAKACQDIGNVFTRTAEYKKAIEYYQKARETSPDLEGNELEVVAYQWLGYNHLQAAQYQKSIKYYSIVVKLASNIGDKKRKINAYLGLGSAFSYTNDFQSSRLYFLKALTVAEKINNKARQKEAYTNLGAVYYNSYKFDEAAKKYLEVKKISHELGELKEEANACLMLGNAFRQLKQPEKAIEFYQKTLNISDDLEDEEMRTRIVQHLGTVYFTLASVCREHCNYEMSVKWFRKALDIFRQLNDNFWQKKAIKSIQEAQELAEKETERRDSPESWKWEKSSIVHRERFTKLLEYGKDHPEDIKEVNGVRVCCSEEFLIGMGGDGTRVYVGLGKDGYERAVKRLPRDACAGLAEQEKNVLNKLNTTKSNYVVSYWFLDEQSDKHYLFLILDLCEETLEYFVARSSLDDLVADAPDIIQQLLKGLADLHCDPVPILHRDLKPSNILRNVHDKWLLADFGISRILTGCASTHPSNQRGTEDWRAVESSYPSNGMTDGGKVRYKKESDIQVAGIVAFYIVTKGEHPFGEKPDRLRHLLDGKPVGLDTLKDPTLKDLLYWMLSHDPKERPSAEEALKHPYLQSAKQKFEMLCKMGNQQEIKIGDVKSDVVRKLNSNPKDWTTLLVPVVLKYLSTDSSKGKTFRYKSSWTDCLRLIRNVKEHWHERPRPRPEVFYLVGDPQEYFLDLFPHLPVEVHSIVRSCDWKERPDLKEYFM</sequence>
<dbReference type="Gene3D" id="1.10.510.10">
    <property type="entry name" value="Transferase(Phosphotransferase) domain 1"/>
    <property type="match status" value="1"/>
</dbReference>
<reference evidence="1" key="1">
    <citation type="submission" date="2020-04" db="EMBL/GenBank/DDBJ databases">
        <authorList>
            <person name="Alioto T."/>
            <person name="Alioto T."/>
            <person name="Gomez Garrido J."/>
        </authorList>
    </citation>
    <scope>NUCLEOTIDE SEQUENCE</scope>
    <source>
        <strain evidence="1">A484AB</strain>
    </source>
</reference>
<evidence type="ECO:0000313" key="2">
    <source>
        <dbReference type="Proteomes" id="UP001152795"/>
    </source>
</evidence>
<dbReference type="PANTHER" id="PTHR10098">
    <property type="entry name" value="RAPSYN-RELATED"/>
    <property type="match status" value="1"/>
</dbReference>
<dbReference type="Proteomes" id="UP001152795">
    <property type="component" value="Unassembled WGS sequence"/>
</dbReference>
<dbReference type="SMART" id="SM00671">
    <property type="entry name" value="SEL1"/>
    <property type="match status" value="8"/>
</dbReference>
<dbReference type="InterPro" id="IPR011990">
    <property type="entry name" value="TPR-like_helical_dom_sf"/>
</dbReference>
<dbReference type="InterPro" id="IPR010513">
    <property type="entry name" value="KEN_dom"/>
</dbReference>
<comment type="caution">
    <text evidence="1">The sequence shown here is derived from an EMBL/GenBank/DDBJ whole genome shotgun (WGS) entry which is preliminary data.</text>
</comment>